<evidence type="ECO:0000256" key="11">
    <source>
        <dbReference type="ARBA" id="ARBA00022804"/>
    </source>
</evidence>
<dbReference type="GO" id="GO:0044167">
    <property type="term" value="C:host cell endoplasmic reticulum membrane"/>
    <property type="evidence" value="ECO:0007669"/>
    <property type="project" value="UniProtKB-SubCell"/>
</dbReference>
<feature type="transmembrane region" description="Helical" evidence="24">
    <location>
        <begin position="720"/>
        <end position="742"/>
    </location>
</feature>
<feature type="transmembrane region" description="Helical" evidence="24">
    <location>
        <begin position="811"/>
        <end position="834"/>
    </location>
</feature>
<evidence type="ECO:0000256" key="21">
    <source>
        <dbReference type="ARBA" id="ARBA00031199"/>
    </source>
</evidence>
<dbReference type="Gene3D" id="2.60.98.50">
    <property type="match status" value="3"/>
</dbReference>
<keyword evidence="30" id="KW-1185">Reference proteome</keyword>
<keyword evidence="12" id="KW-1040">Host Golgi apparatus</keyword>
<dbReference type="GO" id="GO:0044178">
    <property type="term" value="C:host cell Golgi membrane"/>
    <property type="evidence" value="ECO:0007669"/>
    <property type="project" value="UniProtKB-SubCell"/>
</dbReference>
<evidence type="ECO:0000256" key="3">
    <source>
        <dbReference type="ARBA" id="ARBA00004563"/>
    </source>
</evidence>
<keyword evidence="7" id="KW-0945">Host-virus interaction</keyword>
<evidence type="ECO:0000256" key="17">
    <source>
        <dbReference type="ARBA" id="ARBA00023157"/>
    </source>
</evidence>
<evidence type="ECO:0000256" key="10">
    <source>
        <dbReference type="ARBA" id="ARBA00022729"/>
    </source>
</evidence>
<evidence type="ECO:0000313" key="30">
    <source>
        <dbReference type="Proteomes" id="UP000172122"/>
    </source>
</evidence>
<evidence type="ECO:0000256" key="22">
    <source>
        <dbReference type="ARBA" id="ARBA00033745"/>
    </source>
</evidence>
<dbReference type="GO" id="GO:0019062">
    <property type="term" value="P:virion attachment to host cell"/>
    <property type="evidence" value="ECO:0007669"/>
    <property type="project" value="UniProtKB-KW"/>
</dbReference>
<feature type="domain" description="Phlebovirus glycoprotein G2 fusion" evidence="26">
    <location>
        <begin position="829"/>
        <end position="1143"/>
    </location>
</feature>
<evidence type="ECO:0000259" key="25">
    <source>
        <dbReference type="Pfam" id="PF07243"/>
    </source>
</evidence>
<dbReference type="InterPro" id="IPR009879">
    <property type="entry name" value="Phlebovirus_NSM"/>
</dbReference>
<feature type="domain" description="Phlebovirus glycoprotein G2 C-terminal" evidence="28">
    <location>
        <begin position="1166"/>
        <end position="1328"/>
    </location>
</feature>
<evidence type="ECO:0000313" key="29">
    <source>
        <dbReference type="EMBL" id="ALX81177.1"/>
    </source>
</evidence>
<name>A0A0U4HUK5_9VIRU</name>
<evidence type="ECO:0000259" key="28">
    <source>
        <dbReference type="Pfam" id="PF19019"/>
    </source>
</evidence>
<evidence type="ECO:0000256" key="7">
    <source>
        <dbReference type="ARBA" id="ARBA00022581"/>
    </source>
</evidence>
<evidence type="ECO:0000256" key="24">
    <source>
        <dbReference type="SAM" id="Phobius"/>
    </source>
</evidence>
<evidence type="ECO:0000256" key="1">
    <source>
        <dbReference type="ARBA" id="ARBA00004244"/>
    </source>
</evidence>
<dbReference type="Pfam" id="PF19019">
    <property type="entry name" value="Phlebo_G2_C"/>
    <property type="match status" value="1"/>
</dbReference>
<keyword evidence="15 24" id="KW-1133">Transmembrane helix</keyword>
<dbReference type="KEGG" id="vg:65101342"/>
<evidence type="ECO:0000256" key="23">
    <source>
        <dbReference type="SAM" id="Coils"/>
    </source>
</evidence>
<dbReference type="Proteomes" id="UP000172122">
    <property type="component" value="Genome"/>
</dbReference>
<keyword evidence="11" id="KW-1161">Viral attachment to host cell</keyword>
<keyword evidence="10" id="KW-0732">Signal</keyword>
<evidence type="ECO:0000259" key="27">
    <source>
        <dbReference type="Pfam" id="PF07246"/>
    </source>
</evidence>
<evidence type="ECO:0000256" key="14">
    <source>
        <dbReference type="ARBA" id="ARBA00022870"/>
    </source>
</evidence>
<keyword evidence="9 24" id="KW-0812">Transmembrane</keyword>
<dbReference type="RefSeq" id="YP_010086173.1">
    <property type="nucleotide sequence ID" value="NC_055382.1"/>
</dbReference>
<evidence type="ECO:0000256" key="15">
    <source>
        <dbReference type="ARBA" id="ARBA00022989"/>
    </source>
</evidence>
<dbReference type="InterPro" id="IPR009878">
    <property type="entry name" value="Phlebovirus_G2_fusion"/>
</dbReference>
<keyword evidence="13" id="KW-0946">Virion</keyword>
<evidence type="ECO:0000256" key="12">
    <source>
        <dbReference type="ARBA" id="ARBA00022812"/>
    </source>
</evidence>
<dbReference type="Pfam" id="PF07243">
    <property type="entry name" value="Phlebovirus_G1"/>
    <property type="match status" value="1"/>
</dbReference>
<evidence type="ECO:0000256" key="13">
    <source>
        <dbReference type="ARBA" id="ARBA00022844"/>
    </source>
</evidence>
<feature type="domain" description="Phlebovirus glycoprotein G1" evidence="25">
    <location>
        <begin position="297"/>
        <end position="822"/>
    </location>
</feature>
<keyword evidence="14" id="KW-1043">Host membrane</keyword>
<comment type="subcellular location">
    <subcellularLocation>
        <location evidence="1">Host Golgi apparatus membrane</location>
        <topology evidence="1">Single-pass type I membrane protein</topology>
    </subcellularLocation>
    <subcellularLocation>
        <location evidence="2">Host endoplasmic reticulum membrane</location>
        <topology evidence="2">Single-pass type I membrane protein</topology>
    </subcellularLocation>
    <subcellularLocation>
        <location evidence="3">Virion membrane</location>
        <topology evidence="3">Single-pass type I membrane protein</topology>
    </subcellularLocation>
</comment>
<keyword evidence="16 24" id="KW-0472">Membrane</keyword>
<dbReference type="GO" id="GO:0016020">
    <property type="term" value="C:membrane"/>
    <property type="evidence" value="ECO:0007669"/>
    <property type="project" value="InterPro"/>
</dbReference>
<dbReference type="Gene3D" id="2.60.40.3770">
    <property type="match status" value="1"/>
</dbReference>
<comment type="similarity">
    <text evidence="22">Belongs to the phlebovirus envelope glycoprotein family.</text>
</comment>
<keyword evidence="19" id="KW-1038">Host endoplasmic reticulum</keyword>
<dbReference type="Pfam" id="PF07246">
    <property type="entry name" value="Phlebovirus_NSM"/>
    <property type="match status" value="1"/>
</dbReference>
<keyword evidence="20" id="KW-1160">Virus entry into host cell</keyword>
<evidence type="ECO:0000256" key="16">
    <source>
        <dbReference type="ARBA" id="ARBA00023136"/>
    </source>
</evidence>
<evidence type="ECO:0000256" key="20">
    <source>
        <dbReference type="ARBA" id="ARBA00023296"/>
    </source>
</evidence>
<dbReference type="GeneID" id="65101342"/>
<keyword evidence="17" id="KW-1015">Disulfide bond</keyword>
<feature type="coiled-coil region" evidence="23">
    <location>
        <begin position="142"/>
        <end position="261"/>
    </location>
</feature>
<keyword evidence="23" id="KW-0175">Coiled coil</keyword>
<evidence type="ECO:0000256" key="5">
    <source>
        <dbReference type="ARBA" id="ARBA00022506"/>
    </source>
</evidence>
<dbReference type="GO" id="GO:0055036">
    <property type="term" value="C:virion membrane"/>
    <property type="evidence" value="ECO:0007669"/>
    <property type="project" value="UniProtKB-SubCell"/>
</dbReference>
<evidence type="ECO:0000256" key="19">
    <source>
        <dbReference type="ARBA" id="ARBA00023184"/>
    </source>
</evidence>
<feature type="domain" description="Phlebovirus nonstructural NS-M" evidence="27">
    <location>
        <begin position="8"/>
        <end position="290"/>
    </location>
</feature>
<keyword evidence="5" id="KW-1168">Fusion of virus membrane with host membrane</keyword>
<dbReference type="GO" id="GO:0046718">
    <property type="term" value="P:symbiont entry into host cell"/>
    <property type="evidence" value="ECO:0007669"/>
    <property type="project" value="UniProtKB-KW"/>
</dbReference>
<proteinExistence type="inferred from homology"/>
<evidence type="ECO:0000256" key="18">
    <source>
        <dbReference type="ARBA" id="ARBA00023180"/>
    </source>
</evidence>
<keyword evidence="8" id="KW-1162">Viral penetration into host cytoplasm</keyword>
<dbReference type="Pfam" id="PF07245">
    <property type="entry name" value="Phlebovirus_G2"/>
    <property type="match status" value="1"/>
</dbReference>
<accession>A0A0U4HUK5</accession>
<sequence>MIVTTFLFLQCLVLVELRVSLTISSPEYSSQNCFNSAVDPKFLQRKWATEASKMGDFDYQCSYDTDTPVSSTKENAQGLLTFTVLSQYPSQFSCVDETRKMRISIQNNGEKEDGEAAYLDCEKNTLIHLISTAEPFPDHKLDAELAQEHENLKRRFKDLQTKFSSDRERLTEENERLKSELSSLHTTRELLKDQKAMQDRNLTMLNAVIHNLNKRVKEGESALSEALNQARRDKEALIFLEEDTDKKLENNESIIKSLQEELRKVSLPRIPLLPAVTTIATISLLSSSLVVADNRVHIDNRPGNGKYAPKNGNADTGCDIILYASKCKAWGLQKDSTKYPFFNAHYHKYSLIESMHATILAEKEKGICKVLNNSAQKYTECVKDLMPMKLSCPEGYKSAYYLNSKGMIAGIECDTNYQLSSDCKMCVKSSTVVKGVMPLQDVFCQKGAVDYTGPVMSLRGVCAIGSKQLRECKRVSTSYEKVPFITFDKKQKLYLDSLTLRNTESATPEHFICYELKGLMGSSDHNHGDASMKKVDPKDCKNVNESKNKLCTGDAVFCSIYQCFKDYPDTMCEVAPGSGIVEAYYGGIWTRPTCIGYENIMVTRESMKVSTPKETPCTACVWTCEKDGIRVVSHGYKMFSAVACAKGSCVSAHQEGSTEILVPYPGLSKMSGGKIGIHISHDDQSTSAHLIVRCHPKPACEVDGCILCFHGMINYQCHTAVSSLFISVLLIFLLLCCFWMLLKISKALKIAPSILRKPLLWVSLLVRWFVNLCKKCFRTRVEGINNAIGWNGEVRVVPQRRDNNRVRPVQYYLYANALLLLLAPLALCCTENVVASSKISRCSTQSGKSTCRLSGVITLKAGTIGSEACLTIKGPSDDQVAFLSIKTVASDLVCHEGDSYWTNHYTPKCLSSRRCHLVSECVGNACQLWNRSVVSKEFEHMTDNSLMTDNLCFEQCGAAGCSCFNINPSCLFVHSYLMPTRSEAVRVFECVSWSHRLVLEVSGPKVNTRRITLSALSTQIAEWGSITLNIDSEVMNLGTPISFMRTSSGAMAIVDESFSRSPRKGYLGEVRCNSESHAARGDNSCLRAPDLIKYRPQLDSVECTSSLVDPYAILLRSSLPQKRGNHIFTQSIDGTSVQAMTSGAINAEFSLLLDNYEVDFISNTVTCDAAFVNITGCYSCNEGAEVCVKVVSTGSGSFFAISDESSQAIQFQVQQGESLRCRILHFSRPEVEEQFSYSCGGDRKPLIVRGTLIAVGPHDDRVAGGKSIVVNPKKGTWSIGGWFSGLVSWLGGPLRTAGMVVLYIVISIVVIIIVWALLKVVLTRALLARRKMV</sequence>
<evidence type="ECO:0000256" key="6">
    <source>
        <dbReference type="ARBA" id="ARBA00022510"/>
    </source>
</evidence>
<evidence type="ECO:0000256" key="9">
    <source>
        <dbReference type="ARBA" id="ARBA00022692"/>
    </source>
</evidence>
<evidence type="ECO:0000256" key="4">
    <source>
        <dbReference type="ARBA" id="ARBA00015294"/>
    </source>
</evidence>
<keyword evidence="18" id="KW-0325">Glycoprotein</keyword>
<protein>
    <recommendedName>
        <fullName evidence="4">Envelopment polyprotein</fullName>
    </recommendedName>
    <alternativeName>
        <fullName evidence="21">M polyprotein</fullName>
    </alternativeName>
</protein>
<dbReference type="GO" id="GO:0039654">
    <property type="term" value="P:fusion of virus membrane with host endosome membrane"/>
    <property type="evidence" value="ECO:0007669"/>
    <property type="project" value="UniProtKB-KW"/>
</dbReference>
<dbReference type="EMBL" id="KU255115">
    <property type="protein sequence ID" value="ALX81177.1"/>
    <property type="molecule type" value="Genomic_RNA"/>
</dbReference>
<evidence type="ECO:0000256" key="2">
    <source>
        <dbReference type="ARBA" id="ARBA00004482"/>
    </source>
</evidence>
<keyword evidence="6" id="KW-1170">Fusion of virus membrane with host endosomal membrane</keyword>
<organism evidence="29 30">
    <name type="scientific">Medjerda Valley virus</name>
    <dbReference type="NCBI Taxonomy" id="1775957"/>
    <lineage>
        <taxon>Viruses</taxon>
        <taxon>Riboviria</taxon>
        <taxon>Orthornavirae</taxon>
        <taxon>Negarnaviricota</taxon>
        <taxon>Polyploviricotina</taxon>
        <taxon>Bunyaviricetes</taxon>
        <taxon>Hareavirales</taxon>
        <taxon>Phenuiviridae</taxon>
        <taxon>Phlebovirus</taxon>
        <taxon>Phlebovirus medjerdaense</taxon>
    </lineage>
</organism>
<dbReference type="InterPro" id="IPR010826">
    <property type="entry name" value="Phlebovirus_G1"/>
</dbReference>
<evidence type="ECO:0000259" key="26">
    <source>
        <dbReference type="Pfam" id="PF07245"/>
    </source>
</evidence>
<feature type="transmembrane region" description="Helical" evidence="24">
    <location>
        <begin position="1300"/>
        <end position="1322"/>
    </location>
</feature>
<evidence type="ECO:0000256" key="8">
    <source>
        <dbReference type="ARBA" id="ARBA00022595"/>
    </source>
</evidence>
<reference evidence="29 30" key="1">
    <citation type="journal article" date="2015" name="J. Gen. Virol.">
        <title>Isolation, full genomic characterisation and neutralisation-based human seroprevalence of Medjerda Valley virus, a novel sandfly-borne phlebovirus belonging to the Salehabad virus complex in northern Tunisia.</title>
        <authorList>
            <person name="Bichaud L."/>
            <person name="Dachraoui K."/>
            <person name="Alwassouf S."/>
            <person name="Alkan C."/>
            <person name="Mensi M."/>
            <person name="Piorkowski G."/>
            <person name="Sakhria S."/>
            <person name="Seston M."/>
            <person name="Fares W."/>
            <person name="de Lamballerie X."/>
            <person name="Zhioua E."/>
            <person name="Charrel R.N."/>
        </authorList>
    </citation>
    <scope>NUCLEOTIDE SEQUENCE [LARGE SCALE GENOMIC DNA]</scope>
    <source>
        <strain evidence="29">T131</strain>
    </source>
</reference>
<dbReference type="InterPro" id="IPR043603">
    <property type="entry name" value="Phlebo_G2_C"/>
</dbReference>